<reference evidence="1" key="1">
    <citation type="submission" date="2022-07" db="EMBL/GenBank/DDBJ databases">
        <title>Phylogenomic reconstructions and comparative analyses of Kickxellomycotina fungi.</title>
        <authorList>
            <person name="Reynolds N.K."/>
            <person name="Stajich J.E."/>
            <person name="Barry K."/>
            <person name="Grigoriev I.V."/>
            <person name="Crous P."/>
            <person name="Smith M.E."/>
        </authorList>
    </citation>
    <scope>NUCLEOTIDE SEQUENCE</scope>
    <source>
        <strain evidence="1">CBS 102833</strain>
    </source>
</reference>
<keyword evidence="1" id="KW-0238">DNA-binding</keyword>
<keyword evidence="2" id="KW-1185">Reference proteome</keyword>
<accession>A0ACC1LJS6</accession>
<dbReference type="EMBL" id="JANBUP010000913">
    <property type="protein sequence ID" value="KAJ2809755.1"/>
    <property type="molecule type" value="Genomic_DNA"/>
</dbReference>
<gene>
    <name evidence="1" type="primary">ASH1</name>
    <name evidence="1" type="ORF">H4S07_003076</name>
</gene>
<evidence type="ECO:0000313" key="2">
    <source>
        <dbReference type="Proteomes" id="UP001140096"/>
    </source>
</evidence>
<name>A0ACC1LJS6_9FUNG</name>
<comment type="caution">
    <text evidence="1">The sequence shown here is derived from an EMBL/GenBank/DDBJ whole genome shotgun (WGS) entry which is preliminary data.</text>
</comment>
<evidence type="ECO:0000313" key="1">
    <source>
        <dbReference type="EMBL" id="KAJ2809755.1"/>
    </source>
</evidence>
<organism evidence="1 2">
    <name type="scientific">Coemansia furcata</name>
    <dbReference type="NCBI Taxonomy" id="417177"/>
    <lineage>
        <taxon>Eukaryota</taxon>
        <taxon>Fungi</taxon>
        <taxon>Fungi incertae sedis</taxon>
        <taxon>Zoopagomycota</taxon>
        <taxon>Kickxellomycotina</taxon>
        <taxon>Kickxellomycetes</taxon>
        <taxon>Kickxellales</taxon>
        <taxon>Kickxellaceae</taxon>
        <taxon>Coemansia</taxon>
    </lineage>
</organism>
<protein>
    <submittedName>
        <fullName evidence="1">DNA-binding transcription repressor</fullName>
    </submittedName>
</protein>
<sequence length="539" mass="55544">MATAYHHSRGAPPARHKRKGIPMRSPCQRDMAEAPGVVFRFPDKIASIASAQDLSAAGVSAVVSGLNILPSSAGLPSGLGAKTAASVIAAAATVTDAIALPQPTSLAAASMPLAEVPGDEGSGGSQANSASSTPLLGPVTSAAITAVPIHRSASNVLHYPELLSDLRDRLIQIHQVSHHHLSHHTSSGVESDSNHPHAVQQHSIKRARIKRMAGATTQRPGVYTSPGARRSGLRGGAAAADGTTTTPIALLAAGAPGGLAVGHGSTGVGRSRSELNSTAHGLAENLAASAAKTAEAAGFPRRHSIGTVQAQLGMDDDDDDEILDIVDSESTSSSGQRRHANQPHSQVSRQLQVGGMAAAAISRASAVLPRPGPSQPMPKRKRDKDAMGDRRSGSPLAHPYYHHHQRFHPHPQPKRAGLPPPPPGSEHHHHAGASFGGSKRSCASCGASSTPCWRPGLIDSMTLCNLCGLRYKKGKVYCAACSYVPTKTEIATGGASICRRCSSSIHMPSAITIAGSPSSSPMPGGVPAPHNHHRHNAGF</sequence>
<dbReference type="Proteomes" id="UP001140096">
    <property type="component" value="Unassembled WGS sequence"/>
</dbReference>
<proteinExistence type="predicted"/>